<keyword evidence="3" id="KW-1185">Reference proteome</keyword>
<dbReference type="EMBL" id="QYTV02000001">
    <property type="protein sequence ID" value="RST77338.1"/>
    <property type="molecule type" value="Genomic_DNA"/>
</dbReference>
<evidence type="ECO:0000256" key="1">
    <source>
        <dbReference type="SAM" id="Phobius"/>
    </source>
</evidence>
<keyword evidence="1" id="KW-0472">Membrane</keyword>
<dbReference type="Proteomes" id="UP000287156">
    <property type="component" value="Unassembled WGS sequence"/>
</dbReference>
<feature type="transmembrane region" description="Helical" evidence="1">
    <location>
        <begin position="86"/>
        <end position="104"/>
    </location>
</feature>
<organism evidence="2 3">
    <name type="scientific">Siminovitchia acidinfaciens</name>
    <dbReference type="NCBI Taxonomy" id="2321395"/>
    <lineage>
        <taxon>Bacteria</taxon>
        <taxon>Bacillati</taxon>
        <taxon>Bacillota</taxon>
        <taxon>Bacilli</taxon>
        <taxon>Bacillales</taxon>
        <taxon>Bacillaceae</taxon>
        <taxon>Siminovitchia</taxon>
    </lineage>
</organism>
<proteinExistence type="predicted"/>
<gene>
    <name evidence="2" type="ORF">D4T97_002290</name>
</gene>
<keyword evidence="1" id="KW-0812">Transmembrane</keyword>
<dbReference type="RefSeq" id="WP_126047244.1">
    <property type="nucleotide sequence ID" value="NZ_QYTV02000001.1"/>
</dbReference>
<comment type="caution">
    <text evidence="2">The sequence shown here is derived from an EMBL/GenBank/DDBJ whole genome shotgun (WGS) entry which is preliminary data.</text>
</comment>
<dbReference type="AlphaFoldDB" id="A0A429Y7I1"/>
<evidence type="ECO:0000313" key="2">
    <source>
        <dbReference type="EMBL" id="RST77338.1"/>
    </source>
</evidence>
<evidence type="ECO:0000313" key="3">
    <source>
        <dbReference type="Proteomes" id="UP000287156"/>
    </source>
</evidence>
<feature type="transmembrane region" description="Helical" evidence="1">
    <location>
        <begin position="7"/>
        <end position="26"/>
    </location>
</feature>
<sequence length="110" mass="12079">MQKAAKYIGVISGLATITLWAVLNFFNPHSNITGTDTIVISFLMLFLPACLAVISSLTSKQSLMMIAFVWSLPFSLYLVFTPGVFALFGVTCIAYLGCFLLMKLSTNRKI</sequence>
<protein>
    <submittedName>
        <fullName evidence="2">Uncharacterized protein</fullName>
    </submittedName>
</protein>
<keyword evidence="1" id="KW-1133">Transmembrane helix</keyword>
<name>A0A429Y7I1_9BACI</name>
<reference evidence="2" key="1">
    <citation type="submission" date="2018-12" db="EMBL/GenBank/DDBJ databases">
        <authorList>
            <person name="Sun L."/>
            <person name="Chen Z."/>
        </authorList>
    </citation>
    <scope>NUCLEOTIDE SEQUENCE [LARGE SCALE GENOMIC DNA]</scope>
    <source>
        <strain evidence="2">3-2-2</strain>
    </source>
</reference>
<accession>A0A429Y7I1</accession>
<dbReference type="OrthoDB" id="2620460at2"/>
<feature type="transmembrane region" description="Helical" evidence="1">
    <location>
        <begin position="38"/>
        <end position="55"/>
    </location>
</feature>